<keyword evidence="3" id="KW-1185">Reference proteome</keyword>
<evidence type="ECO:0000256" key="1">
    <source>
        <dbReference type="SAM" id="MobiDB-lite"/>
    </source>
</evidence>
<dbReference type="EMBL" id="FNUJ01000003">
    <property type="protein sequence ID" value="SEF26317.1"/>
    <property type="molecule type" value="Genomic_DNA"/>
</dbReference>
<reference evidence="3" key="1">
    <citation type="submission" date="2016-10" db="EMBL/GenBank/DDBJ databases">
        <authorList>
            <person name="Varghese N."/>
            <person name="Submissions S."/>
        </authorList>
    </citation>
    <scope>NUCLEOTIDE SEQUENCE [LARGE SCALE GENOMIC DNA]</scope>
    <source>
        <strain evidence="3">DSM 44654</strain>
    </source>
</reference>
<dbReference type="Proteomes" id="UP000198878">
    <property type="component" value="Unassembled WGS sequence"/>
</dbReference>
<feature type="region of interest" description="Disordered" evidence="1">
    <location>
        <begin position="171"/>
        <end position="244"/>
    </location>
</feature>
<sequence>MMTLRTCSHQSDVVRWDAMDFDTVAGELYGGDLAEFVTARNAAAKAAKAEGDAELAAKIRELRKPTTAAAIVNRLARDDPDELRELAELGDELRDAHTRLAGDDLRALTRRRGELVRRIVHGLPAMSDTVSREVEATLEAVAADPGTAALALAGRLTSVAHQDTDQWFTLAATAPPSSGKRPAKLVEKAEPAKPKKDHRREEADRKERERLRAERERLRKGAAELAKERAVAERDLVRTERAAEQATARVEDLRTRLAEAEERAERATAEFEQAKETYERADTAAEEARKAAEAR</sequence>
<feature type="compositionally biased region" description="Basic and acidic residues" evidence="1">
    <location>
        <begin position="184"/>
        <end position="244"/>
    </location>
</feature>
<accession>A0A1H5QMB0</accession>
<proteinExistence type="predicted"/>
<evidence type="ECO:0000313" key="2">
    <source>
        <dbReference type="EMBL" id="SEF26317.1"/>
    </source>
</evidence>
<gene>
    <name evidence="2" type="ORF">SAMN05421837_103188</name>
</gene>
<evidence type="ECO:0000313" key="3">
    <source>
        <dbReference type="Proteomes" id="UP000198878"/>
    </source>
</evidence>
<feature type="region of interest" description="Disordered" evidence="1">
    <location>
        <begin position="261"/>
        <end position="295"/>
    </location>
</feature>
<organism evidence="2 3">
    <name type="scientific">Amycolatopsis pretoriensis</name>
    <dbReference type="NCBI Taxonomy" id="218821"/>
    <lineage>
        <taxon>Bacteria</taxon>
        <taxon>Bacillati</taxon>
        <taxon>Actinomycetota</taxon>
        <taxon>Actinomycetes</taxon>
        <taxon>Pseudonocardiales</taxon>
        <taxon>Pseudonocardiaceae</taxon>
        <taxon>Amycolatopsis</taxon>
    </lineage>
</organism>
<name>A0A1H5QMB0_9PSEU</name>
<dbReference type="AlphaFoldDB" id="A0A1H5QMB0"/>
<protein>
    <submittedName>
        <fullName evidence="2">Uncharacterized protein</fullName>
    </submittedName>
</protein>
<dbReference type="STRING" id="218821.SAMN05421837_103188"/>